<accession>A0A1L9T3N2</accession>
<dbReference type="RefSeq" id="XP_040697833.1">
    <property type="nucleotide sequence ID" value="XM_040847535.1"/>
</dbReference>
<gene>
    <name evidence="2" type="ORF">ASPSYDRAFT_479260</name>
</gene>
<evidence type="ECO:0000256" key="1">
    <source>
        <dbReference type="SAM" id="SignalP"/>
    </source>
</evidence>
<keyword evidence="3" id="KW-1185">Reference proteome</keyword>
<sequence>MQFFKTLFVVSAAVAPALAAVANGGAGETESLTSTRTTTNTVTVHTSTTSTPTFTPTSTPLIKEAAATPDCSTFVSEAVYSSTIAVPSSSIPVIPSAPSSSASASASASASGTATVSASPSPFTGAAVPGAKLSNAGIVGAGLAAMAFML</sequence>
<protein>
    <recommendedName>
        <fullName evidence="4">GPI anchored protein</fullName>
    </recommendedName>
</protein>
<evidence type="ECO:0000313" key="2">
    <source>
        <dbReference type="EMBL" id="OJJ54027.1"/>
    </source>
</evidence>
<proteinExistence type="predicted"/>
<dbReference type="AlphaFoldDB" id="A0A1L9T3N2"/>
<feature type="chain" id="PRO_5012499356" description="GPI anchored protein" evidence="1">
    <location>
        <begin position="20"/>
        <end position="150"/>
    </location>
</feature>
<keyword evidence="1" id="KW-0732">Signal</keyword>
<dbReference type="GeneID" id="63763608"/>
<feature type="signal peptide" evidence="1">
    <location>
        <begin position="1"/>
        <end position="19"/>
    </location>
</feature>
<reference evidence="3" key="1">
    <citation type="journal article" date="2017" name="Genome Biol.">
        <title>Comparative genomics reveals high biological diversity and specific adaptations in the industrially and medically important fungal genus Aspergillus.</title>
        <authorList>
            <person name="de Vries R.P."/>
            <person name="Riley R."/>
            <person name="Wiebenga A."/>
            <person name="Aguilar-Osorio G."/>
            <person name="Amillis S."/>
            <person name="Uchima C.A."/>
            <person name="Anderluh G."/>
            <person name="Asadollahi M."/>
            <person name="Askin M."/>
            <person name="Barry K."/>
            <person name="Battaglia E."/>
            <person name="Bayram O."/>
            <person name="Benocci T."/>
            <person name="Braus-Stromeyer S.A."/>
            <person name="Caldana C."/>
            <person name="Canovas D."/>
            <person name="Cerqueira G.C."/>
            <person name="Chen F."/>
            <person name="Chen W."/>
            <person name="Choi C."/>
            <person name="Clum A."/>
            <person name="Dos Santos R.A."/>
            <person name="Damasio A.R."/>
            <person name="Diallinas G."/>
            <person name="Emri T."/>
            <person name="Fekete E."/>
            <person name="Flipphi M."/>
            <person name="Freyberg S."/>
            <person name="Gallo A."/>
            <person name="Gournas C."/>
            <person name="Habgood R."/>
            <person name="Hainaut M."/>
            <person name="Harispe M.L."/>
            <person name="Henrissat B."/>
            <person name="Hilden K.S."/>
            <person name="Hope R."/>
            <person name="Hossain A."/>
            <person name="Karabika E."/>
            <person name="Karaffa L."/>
            <person name="Karanyi Z."/>
            <person name="Krasevec N."/>
            <person name="Kuo A."/>
            <person name="Kusch H."/>
            <person name="LaButti K."/>
            <person name="Lagendijk E.L."/>
            <person name="Lapidus A."/>
            <person name="Levasseur A."/>
            <person name="Lindquist E."/>
            <person name="Lipzen A."/>
            <person name="Logrieco A.F."/>
            <person name="MacCabe A."/>
            <person name="Maekelae M.R."/>
            <person name="Malavazi I."/>
            <person name="Melin P."/>
            <person name="Meyer V."/>
            <person name="Mielnichuk N."/>
            <person name="Miskei M."/>
            <person name="Molnar A.P."/>
            <person name="Mule G."/>
            <person name="Ngan C.Y."/>
            <person name="Orejas M."/>
            <person name="Orosz E."/>
            <person name="Ouedraogo J.P."/>
            <person name="Overkamp K.M."/>
            <person name="Park H.-S."/>
            <person name="Perrone G."/>
            <person name="Piumi F."/>
            <person name="Punt P.J."/>
            <person name="Ram A.F."/>
            <person name="Ramon A."/>
            <person name="Rauscher S."/>
            <person name="Record E."/>
            <person name="Riano-Pachon D.M."/>
            <person name="Robert V."/>
            <person name="Roehrig J."/>
            <person name="Ruller R."/>
            <person name="Salamov A."/>
            <person name="Salih N.S."/>
            <person name="Samson R.A."/>
            <person name="Sandor E."/>
            <person name="Sanguinetti M."/>
            <person name="Schuetze T."/>
            <person name="Sepcic K."/>
            <person name="Shelest E."/>
            <person name="Sherlock G."/>
            <person name="Sophianopoulou V."/>
            <person name="Squina F.M."/>
            <person name="Sun H."/>
            <person name="Susca A."/>
            <person name="Todd R.B."/>
            <person name="Tsang A."/>
            <person name="Unkles S.E."/>
            <person name="van de Wiele N."/>
            <person name="van Rossen-Uffink D."/>
            <person name="Oliveira J.V."/>
            <person name="Vesth T.C."/>
            <person name="Visser J."/>
            <person name="Yu J.-H."/>
            <person name="Zhou M."/>
            <person name="Andersen M.R."/>
            <person name="Archer D.B."/>
            <person name="Baker S.E."/>
            <person name="Benoit I."/>
            <person name="Brakhage A.A."/>
            <person name="Braus G.H."/>
            <person name="Fischer R."/>
            <person name="Frisvad J.C."/>
            <person name="Goldman G.H."/>
            <person name="Houbraken J."/>
            <person name="Oakley B."/>
            <person name="Pocsi I."/>
            <person name="Scazzocchio C."/>
            <person name="Seiboth B."/>
            <person name="vanKuyk P.A."/>
            <person name="Wortman J."/>
            <person name="Dyer P.S."/>
            <person name="Grigoriev I.V."/>
        </authorList>
    </citation>
    <scope>NUCLEOTIDE SEQUENCE [LARGE SCALE GENOMIC DNA]</scope>
    <source>
        <strain evidence="3">CBS 593.65</strain>
    </source>
</reference>
<evidence type="ECO:0008006" key="4">
    <source>
        <dbReference type="Google" id="ProtNLM"/>
    </source>
</evidence>
<dbReference type="EMBL" id="KV878595">
    <property type="protein sequence ID" value="OJJ54027.1"/>
    <property type="molecule type" value="Genomic_DNA"/>
</dbReference>
<dbReference type="VEuPathDB" id="FungiDB:ASPSYDRAFT_479260"/>
<organism evidence="2 3">
    <name type="scientific">Aspergillus sydowii CBS 593.65</name>
    <dbReference type="NCBI Taxonomy" id="1036612"/>
    <lineage>
        <taxon>Eukaryota</taxon>
        <taxon>Fungi</taxon>
        <taxon>Dikarya</taxon>
        <taxon>Ascomycota</taxon>
        <taxon>Pezizomycotina</taxon>
        <taxon>Eurotiomycetes</taxon>
        <taxon>Eurotiomycetidae</taxon>
        <taxon>Eurotiales</taxon>
        <taxon>Aspergillaceae</taxon>
        <taxon>Aspergillus</taxon>
        <taxon>Aspergillus subgen. Nidulantes</taxon>
    </lineage>
</organism>
<dbReference type="Proteomes" id="UP000184356">
    <property type="component" value="Unassembled WGS sequence"/>
</dbReference>
<name>A0A1L9T3N2_9EURO</name>
<evidence type="ECO:0000313" key="3">
    <source>
        <dbReference type="Proteomes" id="UP000184356"/>
    </source>
</evidence>